<evidence type="ECO:0000313" key="2">
    <source>
        <dbReference type="Proteomes" id="UP001194714"/>
    </source>
</evidence>
<keyword evidence="2" id="KW-1185">Reference proteome</keyword>
<organism evidence="1 2">
    <name type="scientific">Candidatus Neptunichlamydia vexilliferae</name>
    <dbReference type="NCBI Taxonomy" id="1651774"/>
    <lineage>
        <taxon>Bacteria</taxon>
        <taxon>Pseudomonadati</taxon>
        <taxon>Chlamydiota</taxon>
        <taxon>Chlamydiia</taxon>
        <taxon>Parachlamydiales</taxon>
        <taxon>Simkaniaceae</taxon>
        <taxon>Candidatus Neptunichlamydia</taxon>
    </lineage>
</organism>
<dbReference type="EMBL" id="JAAEJV010000084">
    <property type="protein sequence ID" value="MBF5060164.1"/>
    <property type="molecule type" value="Genomic_DNA"/>
</dbReference>
<sequence>MAKKGKKAEEMTIADAVDNLSGMAELDTPFDKEGEVGVKGKLKKLGALKTEEKEELLSTVKGTFKTVHNYLKHVYTKDKGQLQSREMQRGIKAIMILADEAADKLSSYTTLFKHTYEEGQVLEIKEYKDLQKFYSDKILKRFQEVLEAEAAWQEEWAETEEEEIDIERQGLKDLDMVKQDKEYELFYIRHDDGKPLFNRNLLRHIKLVSDFDEVILGFEGEDPLLQVNVLLDHEAQAVAEEIREISKQELGDFYADAFHNKEIPIVGKVLKVTMSLMLACNPRNLHENTAGKMCTRYLKDFHRFLREILASSDYQELIGHTAAETDQFTRAVVNLIHAVSYAFFIHSGKKQEMLDYLKGLIKRAYEGKSPPTKEGIDTTALMSEIFDLHDTVTTMLKKYPSGPLFKVLDIFQERNEEEGFDPIRQGNAPYYLYTFSSQPFDALCLKMPCPTLHPHINKAEVIDEYKGFLRHLGANPDLRRHLHFNLQDRTSWEESARCLVLEHLQNQAEFSEQIVFITLPKKSDFYFQAEDYLSIDKAKDFMKITEDQIASGESCGFYFPKELSRKELLDYTKKILPIIHTHFFGKKAKLSRKDRLDFIEIFYLFFILKIIEMVEPGTFTFSCKDSVDIGATATGAFFALTKLLGKEGSWTKQEQEHFFWILMGPALIVRERLVDYRRFSRMASALSILTTTLAKDRDKIVKALQPHFGAKFFQKLKNEF</sequence>
<comment type="caution">
    <text evidence="1">The sequence shown here is derived from an EMBL/GenBank/DDBJ whole genome shotgun (WGS) entry which is preliminary data.</text>
</comment>
<dbReference type="Proteomes" id="UP001194714">
    <property type="component" value="Unassembled WGS sequence"/>
</dbReference>
<proteinExistence type="predicted"/>
<gene>
    <name evidence="1" type="ORF">NEPTK9_001694</name>
</gene>
<accession>A0ABS0B1A2</accession>
<name>A0ABS0B1A2_9BACT</name>
<evidence type="ECO:0000313" key="1">
    <source>
        <dbReference type="EMBL" id="MBF5060164.1"/>
    </source>
</evidence>
<reference evidence="1 2" key="1">
    <citation type="submission" date="2020-01" db="EMBL/GenBank/DDBJ databases">
        <title>Draft genome sequence of Cand. Neptunochlamydia vexilliferae K9.</title>
        <authorList>
            <person name="Schulz F."/>
            <person name="Koestlbacher S."/>
            <person name="Wascher F."/>
            <person name="Pizzetti I."/>
            <person name="Horn M."/>
        </authorList>
    </citation>
    <scope>NUCLEOTIDE SEQUENCE [LARGE SCALE GENOMIC DNA]</scope>
    <source>
        <strain evidence="1 2">K9</strain>
    </source>
</reference>
<protein>
    <submittedName>
        <fullName evidence="1">Uncharacterized protein</fullName>
    </submittedName>
</protein>